<dbReference type="RefSeq" id="WP_281464107.1">
    <property type="nucleotide sequence ID" value="NZ_CP124535.1"/>
</dbReference>
<dbReference type="SMART" id="SM00850">
    <property type="entry name" value="LytTR"/>
    <property type="match status" value="1"/>
</dbReference>
<name>A0ABY8Q4E2_9RHOB</name>
<gene>
    <name evidence="3" type="ORF">QF092_11835</name>
</gene>
<keyword evidence="1" id="KW-0812">Transmembrane</keyword>
<protein>
    <submittedName>
        <fullName evidence="3">LytTR family DNA-binding domain-containing protein</fullName>
    </submittedName>
</protein>
<keyword evidence="1" id="KW-1133">Transmembrane helix</keyword>
<dbReference type="InterPro" id="IPR007492">
    <property type="entry name" value="LytTR_DNA-bd_dom"/>
</dbReference>
<evidence type="ECO:0000259" key="2">
    <source>
        <dbReference type="SMART" id="SM00850"/>
    </source>
</evidence>
<feature type="transmembrane region" description="Helical" evidence="1">
    <location>
        <begin position="59"/>
        <end position="81"/>
    </location>
</feature>
<keyword evidence="1" id="KW-0472">Membrane</keyword>
<feature type="transmembrane region" description="Helical" evidence="1">
    <location>
        <begin position="124"/>
        <end position="142"/>
    </location>
</feature>
<feature type="transmembrane region" description="Helical" evidence="1">
    <location>
        <begin position="93"/>
        <end position="118"/>
    </location>
</feature>
<reference evidence="3 4" key="1">
    <citation type="submission" date="2023-04" db="EMBL/GenBank/DDBJ databases">
        <title>YMD61, complete Genome.</title>
        <authorList>
            <person name="Zhang J."/>
        </authorList>
    </citation>
    <scope>NUCLEOTIDE SEQUENCE [LARGE SCALE GENOMIC DNA]</scope>
    <source>
        <strain evidence="3 4">YMD61</strain>
    </source>
</reference>
<dbReference type="EMBL" id="CP124535">
    <property type="protein sequence ID" value="WGV14976.1"/>
    <property type="molecule type" value="Genomic_DNA"/>
</dbReference>
<dbReference type="Pfam" id="PF04397">
    <property type="entry name" value="LytTR"/>
    <property type="match status" value="1"/>
</dbReference>
<feature type="transmembrane region" description="Helical" evidence="1">
    <location>
        <begin position="30"/>
        <end position="53"/>
    </location>
</feature>
<keyword evidence="4" id="KW-1185">Reference proteome</keyword>
<sequence>MSRIKHILGPSIPKSEAWVLGAMRVPKFQLFTLTTGALMGLLTPMVGLTQAPFLIQTGYWLLAAVLFLPIYGAFEVFFLSLFRRLGWTHVPEILLSVPTALIVAAITLPLLPLVGVYLTSEEKLYGVATSIVLLQGVSYIYIRFVHVLIFPELYEATTVDDMSPPPEGAQLFLRGTTLPMWKVEVIRADGPYTEVVAGCDVQRIRARFSTVIADLPTDLGFQIHRGIWISRNLVLGSRKDGRRISVRLPSGSMLPVARDREAEFTNWMSRQGPAYAAHVLKM</sequence>
<organism evidence="3 4">
    <name type="scientific">Fuscovulum ytuae</name>
    <dbReference type="NCBI Taxonomy" id="3042299"/>
    <lineage>
        <taxon>Bacteria</taxon>
        <taxon>Pseudomonadati</taxon>
        <taxon>Pseudomonadota</taxon>
        <taxon>Alphaproteobacteria</taxon>
        <taxon>Rhodobacterales</taxon>
        <taxon>Paracoccaceae</taxon>
        <taxon>Fuscovulum</taxon>
    </lineage>
</organism>
<evidence type="ECO:0000313" key="4">
    <source>
        <dbReference type="Proteomes" id="UP001230978"/>
    </source>
</evidence>
<keyword evidence="3" id="KW-0238">DNA-binding</keyword>
<proteinExistence type="predicted"/>
<accession>A0ABY8Q4E2</accession>
<evidence type="ECO:0000313" key="3">
    <source>
        <dbReference type="EMBL" id="WGV14976.1"/>
    </source>
</evidence>
<dbReference type="GO" id="GO:0003677">
    <property type="term" value="F:DNA binding"/>
    <property type="evidence" value="ECO:0007669"/>
    <property type="project" value="UniProtKB-KW"/>
</dbReference>
<evidence type="ECO:0000256" key="1">
    <source>
        <dbReference type="SAM" id="Phobius"/>
    </source>
</evidence>
<feature type="domain" description="HTH LytTR-type" evidence="2">
    <location>
        <begin position="173"/>
        <end position="269"/>
    </location>
</feature>
<dbReference type="Proteomes" id="UP001230978">
    <property type="component" value="Chromosome"/>
</dbReference>